<evidence type="ECO:0000256" key="7">
    <source>
        <dbReference type="ARBA" id="ARBA00029833"/>
    </source>
</evidence>
<keyword evidence="4" id="KW-0833">Ubl conjugation pathway</keyword>
<dbReference type="Gene3D" id="3.30.1460.50">
    <property type="match status" value="1"/>
</dbReference>
<keyword evidence="6" id="KW-0072">Autophagy</keyword>
<protein>
    <recommendedName>
        <fullName evidence="2">Ubiquitin-like-conjugating enzyme ATG10</fullName>
    </recommendedName>
    <alternativeName>
        <fullName evidence="7">Autophagy-related protein 10</fullName>
    </alternativeName>
</protein>
<comment type="caution">
    <text evidence="8">The sequence shown here is derived from an EMBL/GenBank/DDBJ whole genome shotgun (WGS) entry which is preliminary data.</text>
</comment>
<dbReference type="GO" id="GO:0000422">
    <property type="term" value="P:autophagy of mitochondrion"/>
    <property type="evidence" value="ECO:0007669"/>
    <property type="project" value="TreeGrafter"/>
</dbReference>
<evidence type="ECO:0000256" key="6">
    <source>
        <dbReference type="ARBA" id="ARBA00023006"/>
    </source>
</evidence>
<organism evidence="8 9">
    <name type="scientific">Xylaria bambusicola</name>
    <dbReference type="NCBI Taxonomy" id="326684"/>
    <lineage>
        <taxon>Eukaryota</taxon>
        <taxon>Fungi</taxon>
        <taxon>Dikarya</taxon>
        <taxon>Ascomycota</taxon>
        <taxon>Pezizomycotina</taxon>
        <taxon>Sordariomycetes</taxon>
        <taxon>Xylariomycetidae</taxon>
        <taxon>Xylariales</taxon>
        <taxon>Xylariaceae</taxon>
        <taxon>Xylaria</taxon>
    </lineage>
</organism>
<name>A0AAN7ULS6_9PEZI</name>
<evidence type="ECO:0000313" key="8">
    <source>
        <dbReference type="EMBL" id="KAK5628169.1"/>
    </source>
</evidence>
<sequence length="256" mass="28591">MANLMSLDSQPPHQPGASAGAMASSYRCYPFLTQEEFAEVCHYFDAKYCRTTLGPLRSQWHLRLRTALDTSPNSDTGVLTYIQITKPLKSRRNDEVDNELASRLNSFGLDDSLLLDMDQFMADSMLMNEELDTEVVRYPSRLNPGRANGIVEYEIHLHPTYQAPCLWFSLHNLPFDESPLDLDSVSRYLTNTKLTASSHHCVPTFFVHPCNLGDVMATFDCPKEDYLTVWLGVAGSCVGLGVPKELAIGLNVNPAP</sequence>
<evidence type="ECO:0000256" key="2">
    <source>
        <dbReference type="ARBA" id="ARBA00021099"/>
    </source>
</evidence>
<dbReference type="GO" id="GO:0015031">
    <property type="term" value="P:protein transport"/>
    <property type="evidence" value="ECO:0007669"/>
    <property type="project" value="UniProtKB-KW"/>
</dbReference>
<evidence type="ECO:0000256" key="4">
    <source>
        <dbReference type="ARBA" id="ARBA00022786"/>
    </source>
</evidence>
<dbReference type="Proteomes" id="UP001305414">
    <property type="component" value="Unassembled WGS sequence"/>
</dbReference>
<proteinExistence type="inferred from homology"/>
<dbReference type="Pfam" id="PF03987">
    <property type="entry name" value="Autophagy_act_C"/>
    <property type="match status" value="1"/>
</dbReference>
<keyword evidence="5" id="KW-0653">Protein transport</keyword>
<dbReference type="GO" id="GO:0005829">
    <property type="term" value="C:cytosol"/>
    <property type="evidence" value="ECO:0007669"/>
    <property type="project" value="TreeGrafter"/>
</dbReference>
<dbReference type="PANTHER" id="PTHR14957">
    <property type="entry name" value="UBIQUITIN-LIKE-CONJUGATING ENZYME ATG10"/>
    <property type="match status" value="1"/>
</dbReference>
<evidence type="ECO:0000313" key="9">
    <source>
        <dbReference type="Proteomes" id="UP001305414"/>
    </source>
</evidence>
<evidence type="ECO:0000256" key="1">
    <source>
        <dbReference type="ARBA" id="ARBA00005696"/>
    </source>
</evidence>
<reference evidence="8 9" key="1">
    <citation type="submission" date="2023-10" db="EMBL/GenBank/DDBJ databases">
        <title>Draft genome sequence of Xylaria bambusicola isolate GMP-LS, the root and basal stem rot pathogen of sugarcane in Indonesia.</title>
        <authorList>
            <person name="Selvaraj P."/>
            <person name="Muralishankar V."/>
            <person name="Muruganantham S."/>
            <person name="Sp S."/>
            <person name="Haryani S."/>
            <person name="Lau K.J.X."/>
            <person name="Naqvi N.I."/>
        </authorList>
    </citation>
    <scope>NUCLEOTIDE SEQUENCE [LARGE SCALE GENOMIC DNA]</scope>
    <source>
        <strain evidence="8">GMP-LS</strain>
    </source>
</reference>
<keyword evidence="5" id="KW-0813">Transport</keyword>
<keyword evidence="9" id="KW-1185">Reference proteome</keyword>
<accession>A0AAN7ULS6</accession>
<keyword evidence="3" id="KW-0808">Transferase</keyword>
<evidence type="ECO:0000256" key="5">
    <source>
        <dbReference type="ARBA" id="ARBA00022927"/>
    </source>
</evidence>
<gene>
    <name evidence="8" type="ORF">RRF57_003884</name>
</gene>
<evidence type="ECO:0000256" key="3">
    <source>
        <dbReference type="ARBA" id="ARBA00022679"/>
    </source>
</evidence>
<dbReference type="GO" id="GO:0061651">
    <property type="term" value="F:Atg12 conjugating enzyme activity"/>
    <property type="evidence" value="ECO:0007669"/>
    <property type="project" value="TreeGrafter"/>
</dbReference>
<dbReference type="GO" id="GO:0032446">
    <property type="term" value="P:protein modification by small protein conjugation"/>
    <property type="evidence" value="ECO:0007669"/>
    <property type="project" value="TreeGrafter"/>
</dbReference>
<comment type="similarity">
    <text evidence="1">Belongs to the ATG10 family.</text>
</comment>
<dbReference type="EMBL" id="JAWHQM010000008">
    <property type="protein sequence ID" value="KAK5628169.1"/>
    <property type="molecule type" value="Genomic_DNA"/>
</dbReference>
<dbReference type="GO" id="GO:0000045">
    <property type="term" value="P:autophagosome assembly"/>
    <property type="evidence" value="ECO:0007669"/>
    <property type="project" value="TreeGrafter"/>
</dbReference>
<dbReference type="AlphaFoldDB" id="A0AAN7ULS6"/>
<dbReference type="InterPro" id="IPR007135">
    <property type="entry name" value="Atg3/Atg10"/>
</dbReference>
<dbReference type="PANTHER" id="PTHR14957:SF1">
    <property type="entry name" value="UBIQUITIN-LIKE-CONJUGATING ENZYME ATG10"/>
    <property type="match status" value="1"/>
</dbReference>